<dbReference type="InterPro" id="IPR052178">
    <property type="entry name" value="Sec_Metab_Biosynth_SDR"/>
</dbReference>
<dbReference type="InterPro" id="IPR036291">
    <property type="entry name" value="NAD(P)-bd_dom_sf"/>
</dbReference>
<dbReference type="Pfam" id="PF13561">
    <property type="entry name" value="adh_short_C2"/>
    <property type="match status" value="1"/>
</dbReference>
<reference evidence="5" key="1">
    <citation type="submission" date="2023-03" db="EMBL/GenBank/DDBJ databases">
        <title>Massive genome expansion in bonnet fungi (Mycena s.s.) driven by repeated elements and novel gene families across ecological guilds.</title>
        <authorList>
            <consortium name="Lawrence Berkeley National Laboratory"/>
            <person name="Harder C.B."/>
            <person name="Miyauchi S."/>
            <person name="Viragh M."/>
            <person name="Kuo A."/>
            <person name="Thoen E."/>
            <person name="Andreopoulos B."/>
            <person name="Lu D."/>
            <person name="Skrede I."/>
            <person name="Drula E."/>
            <person name="Henrissat B."/>
            <person name="Morin E."/>
            <person name="Kohler A."/>
            <person name="Barry K."/>
            <person name="LaButti K."/>
            <person name="Morin E."/>
            <person name="Salamov A."/>
            <person name="Lipzen A."/>
            <person name="Mereny Z."/>
            <person name="Hegedus B."/>
            <person name="Baldrian P."/>
            <person name="Stursova M."/>
            <person name="Weitz H."/>
            <person name="Taylor A."/>
            <person name="Grigoriev I.V."/>
            <person name="Nagy L.G."/>
            <person name="Martin F."/>
            <person name="Kauserud H."/>
        </authorList>
    </citation>
    <scope>NUCLEOTIDE SEQUENCE</scope>
    <source>
        <strain evidence="5">CBHHK173m</strain>
    </source>
</reference>
<dbReference type="Gene3D" id="3.40.50.720">
    <property type="entry name" value="NAD(P)-binding Rossmann-like Domain"/>
    <property type="match status" value="1"/>
</dbReference>
<evidence type="ECO:0000256" key="4">
    <source>
        <dbReference type="SAM" id="Phobius"/>
    </source>
</evidence>
<dbReference type="GO" id="GO:0016491">
    <property type="term" value="F:oxidoreductase activity"/>
    <property type="evidence" value="ECO:0007669"/>
    <property type="project" value="UniProtKB-KW"/>
</dbReference>
<dbReference type="PANTHER" id="PTHR43618:SF4">
    <property type="entry name" value="SHORT CHAIN DEHYDROGENASE_REDUCTASE FAMILY (AFU_ORTHOLOGUE AFUA_7G04540)"/>
    <property type="match status" value="1"/>
</dbReference>
<dbReference type="InterPro" id="IPR002347">
    <property type="entry name" value="SDR_fam"/>
</dbReference>
<dbReference type="PROSITE" id="PS00061">
    <property type="entry name" value="ADH_SHORT"/>
    <property type="match status" value="1"/>
</dbReference>
<dbReference type="PRINTS" id="PR00080">
    <property type="entry name" value="SDRFAMILY"/>
</dbReference>
<dbReference type="EMBL" id="JARJCN010000088">
    <property type="protein sequence ID" value="KAJ7075866.1"/>
    <property type="molecule type" value="Genomic_DNA"/>
</dbReference>
<feature type="transmembrane region" description="Helical" evidence="4">
    <location>
        <begin position="20"/>
        <end position="43"/>
    </location>
</feature>
<dbReference type="InterPro" id="IPR020904">
    <property type="entry name" value="Sc_DH/Rdtase_CS"/>
</dbReference>
<dbReference type="PRINTS" id="PR00081">
    <property type="entry name" value="GDHRDH"/>
</dbReference>
<dbReference type="AlphaFoldDB" id="A0AAD6TT36"/>
<keyword evidence="6" id="KW-1185">Reference proteome</keyword>
<protein>
    <submittedName>
        <fullName evidence="5">Uncharacterized protein</fullName>
    </submittedName>
</protein>
<keyword evidence="4" id="KW-1133">Transmembrane helix</keyword>
<evidence type="ECO:0000256" key="1">
    <source>
        <dbReference type="ARBA" id="ARBA00006484"/>
    </source>
</evidence>
<comment type="similarity">
    <text evidence="1">Belongs to the short-chain dehydrogenases/reductases (SDR) family.</text>
</comment>
<proteinExistence type="inferred from homology"/>
<gene>
    <name evidence="5" type="ORF">B0H15DRAFT_1007041</name>
</gene>
<evidence type="ECO:0000313" key="6">
    <source>
        <dbReference type="Proteomes" id="UP001222325"/>
    </source>
</evidence>
<dbReference type="Proteomes" id="UP001222325">
    <property type="component" value="Unassembled WGS sequence"/>
</dbReference>
<comment type="caution">
    <text evidence="5">The sequence shown here is derived from an EMBL/GenBank/DDBJ whole genome shotgun (WGS) entry which is preliminary data.</text>
</comment>
<dbReference type="PANTHER" id="PTHR43618">
    <property type="entry name" value="7-ALPHA-HYDROXYSTEROID DEHYDROGENASE"/>
    <property type="match status" value="1"/>
</dbReference>
<keyword evidence="4" id="KW-0472">Membrane</keyword>
<keyword evidence="2" id="KW-0521">NADP</keyword>
<feature type="transmembrane region" description="Helical" evidence="4">
    <location>
        <begin position="142"/>
        <end position="161"/>
    </location>
</feature>
<organism evidence="5 6">
    <name type="scientific">Mycena belliarum</name>
    <dbReference type="NCBI Taxonomy" id="1033014"/>
    <lineage>
        <taxon>Eukaryota</taxon>
        <taxon>Fungi</taxon>
        <taxon>Dikarya</taxon>
        <taxon>Basidiomycota</taxon>
        <taxon>Agaricomycotina</taxon>
        <taxon>Agaricomycetes</taxon>
        <taxon>Agaricomycetidae</taxon>
        <taxon>Agaricales</taxon>
        <taxon>Marasmiineae</taxon>
        <taxon>Mycenaceae</taxon>
        <taxon>Mycena</taxon>
    </lineage>
</organism>
<keyword evidence="4" id="KW-0812">Transmembrane</keyword>
<evidence type="ECO:0000256" key="3">
    <source>
        <dbReference type="ARBA" id="ARBA00023002"/>
    </source>
</evidence>
<evidence type="ECO:0000313" key="5">
    <source>
        <dbReference type="EMBL" id="KAJ7075866.1"/>
    </source>
</evidence>
<dbReference type="SUPFAM" id="SSF51735">
    <property type="entry name" value="NAD(P)-binding Rossmann-fold domains"/>
    <property type="match status" value="1"/>
</dbReference>
<sequence length="299" mass="31149">MSTPSSTLSVQSLYDLTGRVALVTGGGTGIGLMIAQGLAAAGAKVYISGRRKDVLEQVAASWDGQKGALIAVQMDVTDRESIMAAKTLIQEKEGKLHILVNNAGQVGPTSPFLNNPAAPERKDAESLGQALFNEPQSGWADIYAINTFSIFFVTTAFLGLLDTASRESTIPGFTASVVNITSISGLTRLAQDHFAYNSAKAAASHLTKMLATECALKGVRVRVNAVAPGVYASEMTADVIPPERVNAVGKGVMPVPAERSGTAQEMAGTVIYLVSPAGCYTNGQEIVIDGGYLAVNPSV</sequence>
<name>A0AAD6TT36_9AGAR</name>
<keyword evidence="3" id="KW-0560">Oxidoreductase</keyword>
<accession>A0AAD6TT36</accession>
<evidence type="ECO:0000256" key="2">
    <source>
        <dbReference type="ARBA" id="ARBA00022857"/>
    </source>
</evidence>